<proteinExistence type="inferred from homology"/>
<dbReference type="InterPro" id="IPR003280">
    <property type="entry name" value="2pore_dom_K_chnl"/>
</dbReference>
<feature type="domain" description="Potassium channel" evidence="10">
    <location>
        <begin position="187"/>
        <end position="241"/>
    </location>
</feature>
<dbReference type="PANTHER" id="PTHR11003:SF330">
    <property type="entry name" value="POTASSIUM CHANNEL DOMAIN-CONTAINING PROTEIN"/>
    <property type="match status" value="1"/>
</dbReference>
<organism evidence="11 12">
    <name type="scientific">Oikopleura dioica</name>
    <name type="common">Tunicate</name>
    <dbReference type="NCBI Taxonomy" id="34765"/>
    <lineage>
        <taxon>Eukaryota</taxon>
        <taxon>Metazoa</taxon>
        <taxon>Chordata</taxon>
        <taxon>Tunicata</taxon>
        <taxon>Appendicularia</taxon>
        <taxon>Copelata</taxon>
        <taxon>Oikopleuridae</taxon>
        <taxon>Oikopleura</taxon>
    </lineage>
</organism>
<feature type="transmembrane region" description="Helical" evidence="9">
    <location>
        <begin position="190"/>
        <end position="211"/>
    </location>
</feature>
<name>A0ABN7SWS9_OIKDI</name>
<evidence type="ECO:0000256" key="6">
    <source>
        <dbReference type="ARBA" id="ARBA00023136"/>
    </source>
</evidence>
<evidence type="ECO:0000256" key="9">
    <source>
        <dbReference type="SAM" id="Phobius"/>
    </source>
</evidence>
<evidence type="ECO:0000259" key="10">
    <source>
        <dbReference type="Pfam" id="PF07885"/>
    </source>
</evidence>
<feature type="transmembrane region" description="Helical" evidence="9">
    <location>
        <begin position="373"/>
        <end position="396"/>
    </location>
</feature>
<protein>
    <submittedName>
        <fullName evidence="11">Oidioi.mRNA.OKI2018_I69.chr1.g2591.t1.cds</fullName>
    </submittedName>
</protein>
<gene>
    <name evidence="11" type="ORF">OKIOD_LOCUS11356</name>
</gene>
<keyword evidence="4 9" id="KW-1133">Transmembrane helix</keyword>
<reference evidence="11 12" key="1">
    <citation type="submission" date="2021-04" db="EMBL/GenBank/DDBJ databases">
        <authorList>
            <person name="Bliznina A."/>
        </authorList>
    </citation>
    <scope>NUCLEOTIDE SEQUENCE [LARGE SCALE GENOMIC DNA]</scope>
</reference>
<keyword evidence="7 8" id="KW-0407">Ion channel</keyword>
<keyword evidence="12" id="KW-1185">Reference proteome</keyword>
<evidence type="ECO:0000256" key="8">
    <source>
        <dbReference type="RuleBase" id="RU003857"/>
    </source>
</evidence>
<feature type="transmembrane region" description="Helical" evidence="9">
    <location>
        <begin position="24"/>
        <end position="42"/>
    </location>
</feature>
<evidence type="ECO:0000256" key="1">
    <source>
        <dbReference type="ARBA" id="ARBA00004141"/>
    </source>
</evidence>
<evidence type="ECO:0000313" key="11">
    <source>
        <dbReference type="EMBL" id="CAG5105940.1"/>
    </source>
</evidence>
<keyword evidence="3 8" id="KW-0812">Transmembrane</keyword>
<comment type="similarity">
    <text evidence="8">Belongs to the two pore domain potassium channel (TC 1.A.1.8) family.</text>
</comment>
<feature type="domain" description="Potassium channel" evidence="10">
    <location>
        <begin position="278"/>
        <end position="319"/>
    </location>
</feature>
<evidence type="ECO:0000313" key="12">
    <source>
        <dbReference type="Proteomes" id="UP001158576"/>
    </source>
</evidence>
<dbReference type="PANTHER" id="PTHR11003">
    <property type="entry name" value="POTASSIUM CHANNEL, SUBFAMILY K"/>
    <property type="match status" value="1"/>
</dbReference>
<keyword evidence="2 8" id="KW-0813">Transport</keyword>
<evidence type="ECO:0000256" key="3">
    <source>
        <dbReference type="ARBA" id="ARBA00022692"/>
    </source>
</evidence>
<accession>A0ABN7SWS9</accession>
<sequence>MQRRATPLRIHLSVAQLFFSSAKIFAGYMIYLLIGAGIFIWCESEFEEKKCEDAKAALILKTQSFGNMYFYELGMNKKLCRGIKKMMSNETELAYYRGDIIEAYQYWHSTDCAENAYIDILDMIMHKDPDFRMQLEMVFKKLMVMADFKGKFDEDVFVLSGATLRKILKRTADFSISNYMALHQDCEKKWNFHNAFFFAGTIATTIGYGNLVPVTPHGKIFCIVFVSVGIPYFGYMMSKLSENSNIIVLKIGKAAEERLKRGIPASVGTTLFCVMGFFFLIAGPIWLFHHMEGWDVVDSVYFIFISLSTTGFGDMVPRNIPPIEKAKHVMDEDACLSELTNPMPSSAVSAESGISVVCDKTSWSHGIEAMFNMYRIAVFFWLILGLLWLGSLIRMVSTYMQIKGKKGEQLLKSNIDDTKKKLNIEPANGLNFLNLAKGRLDEGELRKSAIVQKAVVKWKCVLHNHDSQGTCLDNRDVEVHLESETTSEVINNELPQSTMLSHL</sequence>
<dbReference type="Proteomes" id="UP001158576">
    <property type="component" value="Chromosome 1"/>
</dbReference>
<keyword evidence="5 8" id="KW-0406">Ion transport</keyword>
<dbReference type="PRINTS" id="PR01333">
    <property type="entry name" value="2POREKCHANEL"/>
</dbReference>
<evidence type="ECO:0000256" key="2">
    <source>
        <dbReference type="ARBA" id="ARBA00022448"/>
    </source>
</evidence>
<comment type="subcellular location">
    <subcellularLocation>
        <location evidence="1">Membrane</location>
        <topology evidence="1">Multi-pass membrane protein</topology>
    </subcellularLocation>
</comment>
<dbReference type="Pfam" id="PF07885">
    <property type="entry name" value="Ion_trans_2"/>
    <property type="match status" value="2"/>
</dbReference>
<dbReference type="EMBL" id="OU015566">
    <property type="protein sequence ID" value="CAG5105940.1"/>
    <property type="molecule type" value="Genomic_DNA"/>
</dbReference>
<evidence type="ECO:0000256" key="5">
    <source>
        <dbReference type="ARBA" id="ARBA00023065"/>
    </source>
</evidence>
<evidence type="ECO:0000256" key="7">
    <source>
        <dbReference type="ARBA" id="ARBA00023303"/>
    </source>
</evidence>
<evidence type="ECO:0000256" key="4">
    <source>
        <dbReference type="ARBA" id="ARBA00022989"/>
    </source>
</evidence>
<dbReference type="Gene3D" id="1.10.287.70">
    <property type="match status" value="1"/>
</dbReference>
<feature type="transmembrane region" description="Helical" evidence="9">
    <location>
        <begin position="267"/>
        <end position="288"/>
    </location>
</feature>
<keyword evidence="6 9" id="KW-0472">Membrane</keyword>
<dbReference type="InterPro" id="IPR013099">
    <property type="entry name" value="K_chnl_dom"/>
</dbReference>
<dbReference type="SUPFAM" id="SSF81324">
    <property type="entry name" value="Voltage-gated potassium channels"/>
    <property type="match status" value="2"/>
</dbReference>
<feature type="transmembrane region" description="Helical" evidence="9">
    <location>
        <begin position="217"/>
        <end position="235"/>
    </location>
</feature>